<dbReference type="EMBL" id="BRZM01000029">
    <property type="protein sequence ID" value="GLD57204.1"/>
    <property type="molecule type" value="Genomic_DNA"/>
</dbReference>
<keyword evidence="8" id="KW-0862">Zinc</keyword>
<dbReference type="Gene3D" id="3.40.630.10">
    <property type="entry name" value="Zn peptidases"/>
    <property type="match status" value="1"/>
</dbReference>
<keyword evidence="14" id="KW-0511">Multifunctional enzyme</keyword>
<dbReference type="FunFam" id="3.40.630.10:FF:000101">
    <property type="entry name" value="N-acetylated alpha-linked acidic dipeptidase like 1"/>
    <property type="match status" value="1"/>
</dbReference>
<keyword evidence="11" id="KW-0482">Metalloprotease</keyword>
<evidence type="ECO:0000259" key="19">
    <source>
        <dbReference type="Pfam" id="PF04389"/>
    </source>
</evidence>
<feature type="domain" description="Peptidase M28" evidence="19">
    <location>
        <begin position="92"/>
        <end position="185"/>
    </location>
</feature>
<dbReference type="GO" id="GO:0008237">
    <property type="term" value="F:metallopeptidase activity"/>
    <property type="evidence" value="ECO:0007669"/>
    <property type="project" value="UniProtKB-KW"/>
</dbReference>
<protein>
    <recommendedName>
        <fullName evidence="16">Aminopeptidase NAALADL1</fullName>
    </recommendedName>
    <alternativeName>
        <fullName evidence="17">N-acetylated-alpha-linked acidic dipeptidase-like protein</fullName>
    </alternativeName>
</protein>
<evidence type="ECO:0000259" key="18">
    <source>
        <dbReference type="Pfam" id="PF04253"/>
    </source>
</evidence>
<organism evidence="20 21">
    <name type="scientific">Lates japonicus</name>
    <name type="common">Japanese lates</name>
    <dbReference type="NCBI Taxonomy" id="270547"/>
    <lineage>
        <taxon>Eukaryota</taxon>
        <taxon>Metazoa</taxon>
        <taxon>Chordata</taxon>
        <taxon>Craniata</taxon>
        <taxon>Vertebrata</taxon>
        <taxon>Euteleostomi</taxon>
        <taxon>Actinopterygii</taxon>
        <taxon>Neopterygii</taxon>
        <taxon>Teleostei</taxon>
        <taxon>Neoteleostei</taxon>
        <taxon>Acanthomorphata</taxon>
        <taxon>Carangaria</taxon>
        <taxon>Carangaria incertae sedis</taxon>
        <taxon>Centropomidae</taxon>
        <taxon>Lates</taxon>
    </lineage>
</organism>
<evidence type="ECO:0000256" key="9">
    <source>
        <dbReference type="ARBA" id="ARBA00022837"/>
    </source>
</evidence>
<keyword evidence="9" id="KW-0106">Calcium</keyword>
<dbReference type="GO" id="GO:0006508">
    <property type="term" value="P:proteolysis"/>
    <property type="evidence" value="ECO:0007669"/>
    <property type="project" value="UniProtKB-KW"/>
</dbReference>
<evidence type="ECO:0000256" key="17">
    <source>
        <dbReference type="ARBA" id="ARBA00081462"/>
    </source>
</evidence>
<keyword evidence="21" id="KW-1185">Reference proteome</keyword>
<dbReference type="SUPFAM" id="SSF53187">
    <property type="entry name" value="Zn-dependent exopeptidases"/>
    <property type="match status" value="1"/>
</dbReference>
<dbReference type="FunFam" id="1.20.930.40:FF:000001">
    <property type="entry name" value="N-acetylated-alpha-linked acidic dipeptidase 2"/>
    <property type="match status" value="1"/>
</dbReference>
<dbReference type="Proteomes" id="UP001279410">
    <property type="component" value="Unassembled WGS sequence"/>
</dbReference>
<evidence type="ECO:0000256" key="2">
    <source>
        <dbReference type="ARBA" id="ARBA00004655"/>
    </source>
</evidence>
<comment type="function">
    <text evidence="15">Aminopeptidase with broad substrate specificity. Has lower activity with substrates that have Asp or Glu in the P2' position, or Pro in the P3' position. Lacks activity with substrates that have both Pro in the P3' position and Asp or Glu in the P2' position. Lacks carboxypeptidase activity. Lacks dipeptidyl-peptidase IV type activity.</text>
</comment>
<keyword evidence="6" id="KW-0479">Metal-binding</keyword>
<evidence type="ECO:0000256" key="11">
    <source>
        <dbReference type="ARBA" id="ARBA00023049"/>
    </source>
</evidence>
<dbReference type="GO" id="GO:0004177">
    <property type="term" value="F:aminopeptidase activity"/>
    <property type="evidence" value="ECO:0007669"/>
    <property type="project" value="UniProtKB-KW"/>
</dbReference>
<dbReference type="InterPro" id="IPR036757">
    <property type="entry name" value="TFR-like_dimer_dom_sf"/>
</dbReference>
<dbReference type="PANTHER" id="PTHR10404:SF36">
    <property type="entry name" value="GLUTAMATE CARBOXYPEPTIDASE 2"/>
    <property type="match status" value="1"/>
</dbReference>
<evidence type="ECO:0000256" key="6">
    <source>
        <dbReference type="ARBA" id="ARBA00022723"/>
    </source>
</evidence>
<dbReference type="GO" id="GO:0016805">
    <property type="term" value="F:dipeptidase activity"/>
    <property type="evidence" value="ECO:0007669"/>
    <property type="project" value="UniProtKB-KW"/>
</dbReference>
<gene>
    <name evidence="20" type="ORF">AKAME5_000946000</name>
</gene>
<evidence type="ECO:0000256" key="8">
    <source>
        <dbReference type="ARBA" id="ARBA00022833"/>
    </source>
</evidence>
<dbReference type="AlphaFoldDB" id="A0AAD3MP25"/>
<dbReference type="SUPFAM" id="SSF47672">
    <property type="entry name" value="Transferrin receptor-like dimerisation domain"/>
    <property type="match status" value="1"/>
</dbReference>
<dbReference type="GO" id="GO:0016324">
    <property type="term" value="C:apical plasma membrane"/>
    <property type="evidence" value="ECO:0007669"/>
    <property type="project" value="UniProtKB-SubCell"/>
</dbReference>
<evidence type="ECO:0000256" key="12">
    <source>
        <dbReference type="ARBA" id="ARBA00023157"/>
    </source>
</evidence>
<comment type="caution">
    <text evidence="20">The sequence shown here is derived from an EMBL/GenBank/DDBJ whole genome shotgun (WGS) entry which is preliminary data.</text>
</comment>
<evidence type="ECO:0000256" key="4">
    <source>
        <dbReference type="ARBA" id="ARBA00022438"/>
    </source>
</evidence>
<keyword evidence="10" id="KW-0224">Dipeptidase</keyword>
<feature type="domain" description="Transferrin receptor-like dimerisation" evidence="18">
    <location>
        <begin position="236"/>
        <end position="344"/>
    </location>
</feature>
<dbReference type="InterPro" id="IPR007484">
    <property type="entry name" value="Peptidase_M28"/>
</dbReference>
<comment type="cofactor">
    <cofactor evidence="1">
        <name>Zn(2+)</name>
        <dbReference type="ChEBI" id="CHEBI:29105"/>
    </cofactor>
</comment>
<comment type="subcellular location">
    <subcellularLocation>
        <location evidence="2">Apical cell membrane</location>
        <topology evidence="2">Single-pass type II membrane protein</topology>
    </subcellularLocation>
</comment>
<evidence type="ECO:0000256" key="3">
    <source>
        <dbReference type="ARBA" id="ARBA00005634"/>
    </source>
</evidence>
<evidence type="ECO:0000256" key="1">
    <source>
        <dbReference type="ARBA" id="ARBA00001947"/>
    </source>
</evidence>
<keyword evidence="12" id="KW-1015">Disulfide bond</keyword>
<dbReference type="InterPro" id="IPR039373">
    <property type="entry name" value="Peptidase_M28B"/>
</dbReference>
<keyword evidence="13" id="KW-0325">Glycoprotein</keyword>
<evidence type="ECO:0000256" key="16">
    <source>
        <dbReference type="ARBA" id="ARBA00068168"/>
    </source>
</evidence>
<evidence type="ECO:0000256" key="13">
    <source>
        <dbReference type="ARBA" id="ARBA00023180"/>
    </source>
</evidence>
<dbReference type="Gene3D" id="1.20.930.40">
    <property type="entry name" value="Transferrin receptor-like, dimerisation domain"/>
    <property type="match status" value="1"/>
</dbReference>
<sequence>MGADSTQQLERKSEYLLQDWSRLYRRLQSHFNDPVASGQLRGNGGLCEGHTYILIHATAKEGGIDIQTNNQVTRIYNVIVGLEELWSQVCIYVILGGHRDAWVFGGIDPMSGAAVVHETVRSAGRLLSKGWRPRRTVIFASWDAEEFGLLGSTEWAEDNAKLLQERAVAYINTDSAIEKTKRYSSYPIITVCMKPSRSWKFHDPHLQEASGSGPGGGGLIFLADSQLLPLDANQYTDSLRKCAQSIMQLAEHPEEEMSVRVVNDQLMYLERAFIDPLGLPGRPFYGHVIFAPSSHNKYAGESFPGIYDALFDIENSADPEKAWEEVKRQISIAAFTVHAAAMTLIPPA</sequence>
<evidence type="ECO:0000313" key="20">
    <source>
        <dbReference type="EMBL" id="GLD57204.1"/>
    </source>
</evidence>
<keyword evidence="4" id="KW-0031">Aminopeptidase</keyword>
<reference evidence="20" key="1">
    <citation type="submission" date="2022-08" db="EMBL/GenBank/DDBJ databases">
        <title>Genome sequencing of akame (Lates japonicus).</title>
        <authorList>
            <person name="Hashiguchi Y."/>
            <person name="Takahashi H."/>
        </authorList>
    </citation>
    <scope>NUCLEOTIDE SEQUENCE</scope>
    <source>
        <strain evidence="20">Kochi</strain>
    </source>
</reference>
<evidence type="ECO:0000256" key="7">
    <source>
        <dbReference type="ARBA" id="ARBA00022801"/>
    </source>
</evidence>
<evidence type="ECO:0000256" key="14">
    <source>
        <dbReference type="ARBA" id="ARBA00023268"/>
    </source>
</evidence>
<accession>A0AAD3MP25</accession>
<keyword evidence="7" id="KW-0378">Hydrolase</keyword>
<evidence type="ECO:0000256" key="15">
    <source>
        <dbReference type="ARBA" id="ARBA00059290"/>
    </source>
</evidence>
<proteinExistence type="inferred from homology"/>
<evidence type="ECO:0000313" key="21">
    <source>
        <dbReference type="Proteomes" id="UP001279410"/>
    </source>
</evidence>
<dbReference type="InterPro" id="IPR007365">
    <property type="entry name" value="TFR-like_dimer_dom"/>
</dbReference>
<name>A0AAD3MP25_LATJO</name>
<dbReference type="Pfam" id="PF04253">
    <property type="entry name" value="TFR_dimer"/>
    <property type="match status" value="1"/>
</dbReference>
<keyword evidence="5" id="KW-0645">Protease</keyword>
<dbReference type="GO" id="GO:0004180">
    <property type="term" value="F:carboxypeptidase activity"/>
    <property type="evidence" value="ECO:0007669"/>
    <property type="project" value="TreeGrafter"/>
</dbReference>
<evidence type="ECO:0000256" key="5">
    <source>
        <dbReference type="ARBA" id="ARBA00022670"/>
    </source>
</evidence>
<evidence type="ECO:0000256" key="10">
    <source>
        <dbReference type="ARBA" id="ARBA00022997"/>
    </source>
</evidence>
<dbReference type="PANTHER" id="PTHR10404">
    <property type="entry name" value="N-ACETYLATED-ALPHA-LINKED ACIDIC DIPEPTIDASE"/>
    <property type="match status" value="1"/>
</dbReference>
<dbReference type="Pfam" id="PF04389">
    <property type="entry name" value="Peptidase_M28"/>
    <property type="match status" value="1"/>
</dbReference>
<comment type="similarity">
    <text evidence="3">Belongs to the peptidase M28 family. M28B subfamily.</text>
</comment>
<dbReference type="GO" id="GO:0046872">
    <property type="term" value="F:metal ion binding"/>
    <property type="evidence" value="ECO:0007669"/>
    <property type="project" value="UniProtKB-KW"/>
</dbReference>